<evidence type="ECO:0000313" key="1">
    <source>
        <dbReference type="EMBL" id="KAB1642329.1"/>
    </source>
</evidence>
<evidence type="ECO:0000313" key="2">
    <source>
        <dbReference type="Proteomes" id="UP000433493"/>
    </source>
</evidence>
<reference evidence="1 2" key="1">
    <citation type="submission" date="2019-09" db="EMBL/GenBank/DDBJ databases">
        <title>Phylogeny of genus Pseudoclavibacter and closely related genus.</title>
        <authorList>
            <person name="Li Y."/>
        </authorList>
    </citation>
    <scope>NUCLEOTIDE SEQUENCE [LARGE SCALE GENOMIC DNA]</scope>
    <source>
        <strain evidence="1 2">KCTC 13959</strain>
    </source>
</reference>
<protein>
    <submittedName>
        <fullName evidence="1">AAA family ATPase</fullName>
    </submittedName>
</protein>
<dbReference type="OrthoDB" id="128089at2"/>
<name>A0A7J5BAQ0_9MICO</name>
<proteinExistence type="predicted"/>
<comment type="caution">
    <text evidence="1">The sequence shown here is derived from an EMBL/GenBank/DDBJ whole genome shotgun (WGS) entry which is preliminary data.</text>
</comment>
<dbReference type="EMBL" id="WBKB01000006">
    <property type="protein sequence ID" value="KAB1642329.1"/>
    <property type="molecule type" value="Genomic_DNA"/>
</dbReference>
<sequence length="81" mass="9101">MDPALVLEGATPRLLDEWQLVPNLWNAVRGQVDERQEFGQFLLTGSTAPLADATRHTGAAKFAWVRMRPMQCTKQTTAQMM</sequence>
<gene>
    <name evidence="1" type="ORF">F8O05_10470</name>
</gene>
<accession>A0A7J5BAQ0</accession>
<dbReference type="AlphaFoldDB" id="A0A7J5BAQ0"/>
<organism evidence="1 2">
    <name type="scientific">Gulosibacter chungangensis</name>
    <dbReference type="NCBI Taxonomy" id="979746"/>
    <lineage>
        <taxon>Bacteria</taxon>
        <taxon>Bacillati</taxon>
        <taxon>Actinomycetota</taxon>
        <taxon>Actinomycetes</taxon>
        <taxon>Micrococcales</taxon>
        <taxon>Microbacteriaceae</taxon>
        <taxon>Gulosibacter</taxon>
    </lineage>
</organism>
<dbReference type="Proteomes" id="UP000433493">
    <property type="component" value="Unassembled WGS sequence"/>
</dbReference>
<keyword evidence="2" id="KW-1185">Reference proteome</keyword>